<organism evidence="2 3">
    <name type="scientific">Suricata suricatta</name>
    <name type="common">Meerkat</name>
    <dbReference type="NCBI Taxonomy" id="37032"/>
    <lineage>
        <taxon>Eukaryota</taxon>
        <taxon>Metazoa</taxon>
        <taxon>Chordata</taxon>
        <taxon>Craniata</taxon>
        <taxon>Vertebrata</taxon>
        <taxon>Euteleostomi</taxon>
        <taxon>Mammalia</taxon>
        <taxon>Eutheria</taxon>
        <taxon>Laurasiatheria</taxon>
        <taxon>Carnivora</taxon>
        <taxon>Feliformia</taxon>
        <taxon>Herpestidae</taxon>
        <taxon>Suricata</taxon>
    </lineage>
</organism>
<reference evidence="2" key="3">
    <citation type="submission" date="2025-09" db="UniProtKB">
        <authorList>
            <consortium name="Ensembl"/>
        </authorList>
    </citation>
    <scope>IDENTIFICATION</scope>
</reference>
<feature type="region of interest" description="Disordered" evidence="1">
    <location>
        <begin position="198"/>
        <end position="262"/>
    </location>
</feature>
<protein>
    <submittedName>
        <fullName evidence="2">Chromosome 2 open reading frame 73</fullName>
    </submittedName>
</protein>
<dbReference type="Proteomes" id="UP000472268">
    <property type="component" value="Chromosome 4"/>
</dbReference>
<dbReference type="InterPro" id="IPR031365">
    <property type="entry name" value="CMIP6"/>
</dbReference>
<gene>
    <name evidence="2" type="primary">CIMIP6</name>
</gene>
<feature type="region of interest" description="Disordered" evidence="1">
    <location>
        <begin position="66"/>
        <end position="109"/>
    </location>
</feature>
<reference evidence="2 3" key="1">
    <citation type="submission" date="2019-05" db="EMBL/GenBank/DDBJ databases">
        <title>A Chromosome-scale Meerkat (S. suricatta) Genome Assembly.</title>
        <authorList>
            <person name="Dudchenko O."/>
            <person name="Lieberman Aiden E."/>
            <person name="Tung J."/>
            <person name="Barreiro L.B."/>
            <person name="Clutton-Brock T.H."/>
        </authorList>
    </citation>
    <scope>NUCLEOTIDE SEQUENCE [LARGE SCALE GENOMIC DNA]</scope>
</reference>
<name>A0A673STG7_SURSU</name>
<sequence>MEGKEDKQQQHKKIEDAGVAYVAEKKEEIKHDKKPGESVQHSNPCVRRGRVYYAKFIHTNARTLNEPVPYIDPQKGPEEQGDWWSHGKGLEHPFQPPYDTKSTQRSDFQKPTCPLVLPIKHSKLQKPSCGIVPLASPEASAELQKDFIERISYLHQYDARKNPNEPIRGKRHGAFVQTEIRRGNRPIVPTGTEVLWNAPGSCSSEQSKKTEKGNSAESKMISPGLCRQNSPELLETETHLSETDVRDAAKACPQSPERREKAADTFHITAVNALLPSHDPLNPPIKSQDKSG</sequence>
<feature type="compositionally biased region" description="Basic and acidic residues" evidence="1">
    <location>
        <begin position="24"/>
        <end position="36"/>
    </location>
</feature>
<evidence type="ECO:0000256" key="1">
    <source>
        <dbReference type="SAM" id="MobiDB-lite"/>
    </source>
</evidence>
<dbReference type="Ensembl" id="ENSSSUT00005003400.1">
    <property type="protein sequence ID" value="ENSSSUP00005002923.1"/>
    <property type="gene ID" value="ENSSSUG00005001970.1"/>
</dbReference>
<dbReference type="OMA" id="RNDFQKP"/>
<proteinExistence type="predicted"/>
<evidence type="ECO:0000313" key="2">
    <source>
        <dbReference type="Ensembl" id="ENSSSUP00005002923.1"/>
    </source>
</evidence>
<feature type="compositionally biased region" description="Basic and acidic residues" evidence="1">
    <location>
        <begin position="236"/>
        <end position="249"/>
    </location>
</feature>
<feature type="region of interest" description="Disordered" evidence="1">
    <location>
        <begin position="24"/>
        <end position="43"/>
    </location>
</feature>
<reference evidence="2" key="2">
    <citation type="submission" date="2025-08" db="UniProtKB">
        <authorList>
            <consortium name="Ensembl"/>
        </authorList>
    </citation>
    <scope>IDENTIFICATION</scope>
</reference>
<keyword evidence="3" id="KW-1185">Reference proteome</keyword>
<evidence type="ECO:0000313" key="3">
    <source>
        <dbReference type="Proteomes" id="UP000472268"/>
    </source>
</evidence>
<dbReference type="OrthoDB" id="9971371at2759"/>
<dbReference type="PANTHER" id="PTHR35087">
    <property type="entry name" value="SIMILAR TO HYPOTHETICAL PROTEIN FLJ40298"/>
    <property type="match status" value="1"/>
</dbReference>
<dbReference type="PANTHER" id="PTHR35087:SF1">
    <property type="entry name" value="RIKEN CDNA 4930505A04 GENE"/>
    <property type="match status" value="1"/>
</dbReference>
<accession>A0A673STG7</accession>
<dbReference type="Pfam" id="PF15667">
    <property type="entry name" value="CMIP6"/>
    <property type="match status" value="1"/>
</dbReference>
<dbReference type="AlphaFoldDB" id="A0A673STG7"/>